<protein>
    <submittedName>
        <fullName evidence="3">Uncharacterized protein</fullName>
    </submittedName>
</protein>
<dbReference type="Proteomes" id="UP000035740">
    <property type="component" value="Unassembled WGS sequence"/>
</dbReference>
<dbReference type="EMBL" id="KQ090317">
    <property type="protein sequence ID" value="KMS97438.1"/>
    <property type="molecule type" value="Genomic_DNA"/>
</dbReference>
<organism evidence="3 4">
    <name type="scientific">Beta vulgaris subsp. vulgaris</name>
    <name type="common">Beet</name>
    <dbReference type="NCBI Taxonomy" id="3555"/>
    <lineage>
        <taxon>Eukaryota</taxon>
        <taxon>Viridiplantae</taxon>
        <taxon>Streptophyta</taxon>
        <taxon>Embryophyta</taxon>
        <taxon>Tracheophyta</taxon>
        <taxon>Spermatophyta</taxon>
        <taxon>Magnoliopsida</taxon>
        <taxon>eudicotyledons</taxon>
        <taxon>Gunneridae</taxon>
        <taxon>Pentapetalae</taxon>
        <taxon>Caryophyllales</taxon>
        <taxon>Chenopodiaceae</taxon>
        <taxon>Betoideae</taxon>
        <taxon>Beta</taxon>
    </lineage>
</organism>
<reference evidence="3 4" key="1">
    <citation type="journal article" date="2014" name="Nature">
        <title>The genome of the recently domesticated crop plant sugar beet (Beta vulgaris).</title>
        <authorList>
            <person name="Dohm J.C."/>
            <person name="Minoche A.E."/>
            <person name="Holtgrawe D."/>
            <person name="Capella-Gutierrez S."/>
            <person name="Zakrzewski F."/>
            <person name="Tafer H."/>
            <person name="Rupp O."/>
            <person name="Sorensen T.R."/>
            <person name="Stracke R."/>
            <person name="Reinhardt R."/>
            <person name="Goesmann A."/>
            <person name="Kraft T."/>
            <person name="Schulz B."/>
            <person name="Stadler P.F."/>
            <person name="Schmidt T."/>
            <person name="Gabaldon T."/>
            <person name="Lehrach H."/>
            <person name="Weisshaar B."/>
            <person name="Himmelbauer H."/>
        </authorList>
    </citation>
    <scope>NUCLEOTIDE SEQUENCE [LARGE SCALE GENOMIC DNA]</scope>
    <source>
        <tissue evidence="3">Taproot</tissue>
    </source>
</reference>
<keyword evidence="2" id="KW-0732">Signal</keyword>
<dbReference type="OrthoDB" id="693939at2759"/>
<evidence type="ECO:0000313" key="4">
    <source>
        <dbReference type="Proteomes" id="UP000035740"/>
    </source>
</evidence>
<keyword evidence="4" id="KW-1185">Reference proteome</keyword>
<proteinExistence type="predicted"/>
<dbReference type="Gramene" id="KMS97438">
    <property type="protein sequence ID" value="KMS97438"/>
    <property type="gene ID" value="BVRB_5g126950"/>
</dbReference>
<name>A0A0J8BBP1_BETVV</name>
<feature type="region of interest" description="Disordered" evidence="1">
    <location>
        <begin position="70"/>
        <end position="94"/>
    </location>
</feature>
<sequence>MANNKINLIILIFFCASIFSSLAVPSSRSLIMNQNKLESSSSRVLLTQAAAKVGIDYGWTKETGKTKGRMDIELNDYPGTGANNNHEPKPGNGA</sequence>
<feature type="chain" id="PRO_5005294307" evidence="2">
    <location>
        <begin position="24"/>
        <end position="94"/>
    </location>
</feature>
<evidence type="ECO:0000313" key="3">
    <source>
        <dbReference type="EMBL" id="KMS97438.1"/>
    </source>
</evidence>
<dbReference type="AlphaFoldDB" id="A0A0J8BBP1"/>
<evidence type="ECO:0000256" key="2">
    <source>
        <dbReference type="SAM" id="SignalP"/>
    </source>
</evidence>
<accession>A0A0J8BBP1</accession>
<dbReference type="PANTHER" id="PTHR33474">
    <property type="entry name" value="TRANSMEMBRANE PROTEIN"/>
    <property type="match status" value="1"/>
</dbReference>
<feature type="signal peptide" evidence="2">
    <location>
        <begin position="1"/>
        <end position="23"/>
    </location>
</feature>
<evidence type="ECO:0000256" key="1">
    <source>
        <dbReference type="SAM" id="MobiDB-lite"/>
    </source>
</evidence>
<gene>
    <name evidence="3" type="ORF">BVRB_5g126950</name>
</gene>
<dbReference type="PANTHER" id="PTHR33474:SF28">
    <property type="entry name" value="OS01G0815400 PROTEIN"/>
    <property type="match status" value="1"/>
</dbReference>